<dbReference type="InterPro" id="IPR043519">
    <property type="entry name" value="NT_sf"/>
</dbReference>
<comment type="caution">
    <text evidence="2">The sequence shown here is derived from an EMBL/GenBank/DDBJ whole genome shotgun (WGS) entry which is preliminary data.</text>
</comment>
<dbReference type="Proteomes" id="UP001291309">
    <property type="component" value="Unassembled WGS sequence"/>
</dbReference>
<dbReference type="SUPFAM" id="SSF81301">
    <property type="entry name" value="Nucleotidyltransferase"/>
    <property type="match status" value="1"/>
</dbReference>
<accession>A0ABU5H2A2</accession>
<dbReference type="PANTHER" id="PTHR41773:SF1">
    <property type="entry name" value="RELA_SPOT DOMAIN-CONTAINING PROTEIN"/>
    <property type="match status" value="1"/>
</dbReference>
<name>A0ABU5H2A2_9BACT</name>
<keyword evidence="3" id="KW-1185">Reference proteome</keyword>
<proteinExistence type="predicted"/>
<evidence type="ECO:0000313" key="2">
    <source>
        <dbReference type="EMBL" id="MDY7227024.1"/>
    </source>
</evidence>
<dbReference type="SMART" id="SM00954">
    <property type="entry name" value="RelA_SpoT"/>
    <property type="match status" value="1"/>
</dbReference>
<feature type="domain" description="RelA/SpoT" evidence="1">
    <location>
        <begin position="44"/>
        <end position="168"/>
    </location>
</feature>
<dbReference type="Pfam" id="PF04607">
    <property type="entry name" value="RelA_SpoT"/>
    <property type="match status" value="1"/>
</dbReference>
<dbReference type="RefSeq" id="WP_321545741.1">
    <property type="nucleotide sequence ID" value="NZ_JAXIVS010000003.1"/>
</dbReference>
<dbReference type="Gene3D" id="3.30.460.10">
    <property type="entry name" value="Beta Polymerase, domain 2"/>
    <property type="match status" value="1"/>
</dbReference>
<evidence type="ECO:0000259" key="1">
    <source>
        <dbReference type="SMART" id="SM00954"/>
    </source>
</evidence>
<sequence>MLKSELLEAYLNRHTSFQALGRALHTRLQEVLERGGVAVHGISYRVKAPDSLAQKLARPDKIYQRLDDITDLVGLRVITFFEDSIEQVARLIEENFRVDIDRSVDKRLRQDPDSFGYRSLHYICHPPRELVEQHGDWDWPFEIQIRTILQHAWAEIEHDLGYKSPESVPLPIRRRFSRLAGLLEIADSEFVELRRFMEDYARDVRQPVQLVRDTLELDTVSLQSLVEVGPVAELDLALAGRLGRPLATTHFFPDYVTRMLRSVQLGRPARILKCLEAFSPGMLTFAERYFRFTTEAWGFGGEQLDSVQRGYSLVLLSHWQALRQAQLELHRVEWMKGFYQQVDYPDDEAEARRIARLFVKCFADWKEPSPL</sequence>
<organism evidence="2 3">
    <name type="scientific">Hyalangium rubrum</name>
    <dbReference type="NCBI Taxonomy" id="3103134"/>
    <lineage>
        <taxon>Bacteria</taxon>
        <taxon>Pseudomonadati</taxon>
        <taxon>Myxococcota</taxon>
        <taxon>Myxococcia</taxon>
        <taxon>Myxococcales</taxon>
        <taxon>Cystobacterineae</taxon>
        <taxon>Archangiaceae</taxon>
        <taxon>Hyalangium</taxon>
    </lineage>
</organism>
<evidence type="ECO:0000313" key="3">
    <source>
        <dbReference type="Proteomes" id="UP001291309"/>
    </source>
</evidence>
<dbReference type="Gene3D" id="1.10.287.860">
    <property type="entry name" value="Nucleotidyltransferase"/>
    <property type="match status" value="1"/>
</dbReference>
<protein>
    <recommendedName>
        <fullName evidence="1">RelA/SpoT domain-containing protein</fullName>
    </recommendedName>
</protein>
<dbReference type="EMBL" id="JAXIVS010000003">
    <property type="protein sequence ID" value="MDY7227024.1"/>
    <property type="molecule type" value="Genomic_DNA"/>
</dbReference>
<dbReference type="InterPro" id="IPR007685">
    <property type="entry name" value="RelA_SpoT"/>
</dbReference>
<reference evidence="2 3" key="1">
    <citation type="submission" date="2023-12" db="EMBL/GenBank/DDBJ databases">
        <title>the genome sequence of Hyalangium sp. s54d21.</title>
        <authorList>
            <person name="Zhang X."/>
        </authorList>
    </citation>
    <scope>NUCLEOTIDE SEQUENCE [LARGE SCALE GENOMIC DNA]</scope>
    <source>
        <strain evidence="3">s54d21</strain>
    </source>
</reference>
<dbReference type="CDD" id="cd05399">
    <property type="entry name" value="NT_Rel-Spo_like"/>
    <property type="match status" value="1"/>
</dbReference>
<dbReference type="PANTHER" id="PTHR41773">
    <property type="entry name" value="GTP PYROPHOSPHATASE-RELATED"/>
    <property type="match status" value="1"/>
</dbReference>
<gene>
    <name evidence="2" type="ORF">SYV04_11510</name>
</gene>